<feature type="compositionally biased region" description="Polar residues" evidence="1">
    <location>
        <begin position="102"/>
        <end position="122"/>
    </location>
</feature>
<proteinExistence type="predicted"/>
<dbReference type="AlphaFoldDB" id="A0A8H2VUN4"/>
<dbReference type="Proteomes" id="UP000624404">
    <property type="component" value="Unassembled WGS sequence"/>
</dbReference>
<comment type="caution">
    <text evidence="2">The sequence shown here is derived from an EMBL/GenBank/DDBJ whole genome shotgun (WGS) entry which is preliminary data.</text>
</comment>
<accession>A0A8H2VUN4</accession>
<gene>
    <name evidence="2" type="ORF">SCLTRI_LOCUS4684</name>
</gene>
<feature type="region of interest" description="Disordered" evidence="1">
    <location>
        <begin position="22"/>
        <end position="55"/>
    </location>
</feature>
<keyword evidence="3" id="KW-1185">Reference proteome</keyword>
<protein>
    <submittedName>
        <fullName evidence="2">22539adc-f3b3-4c7b-a3f9-265d72710d59</fullName>
    </submittedName>
</protein>
<dbReference type="EMBL" id="CAJHIA010000013">
    <property type="protein sequence ID" value="CAD6444892.1"/>
    <property type="molecule type" value="Genomic_DNA"/>
</dbReference>
<sequence length="200" mass="21899">NLVYIRRSTDISITLSVILYPSRDTSQPNSKSPNIQKETPSTLNSPSVSEPKPFVKMPSFNQNPFMGNICSKESDNTSVLPSNSAKVTFKKGAKVYWTGQGEISTTPLTPNSPNAPEASSANKNRHTSSEIRSAPSAIFADEEAGLIAVKVNSGRMKETIGPENGKGNFSIRFCYIIQLENGETRKVEEGQLRKDKRVMS</sequence>
<reference evidence="2" key="1">
    <citation type="submission" date="2020-10" db="EMBL/GenBank/DDBJ databases">
        <authorList>
            <person name="Kusch S."/>
        </authorList>
    </citation>
    <scope>NUCLEOTIDE SEQUENCE</scope>
    <source>
        <strain evidence="2">SwB9</strain>
    </source>
</reference>
<evidence type="ECO:0000256" key="1">
    <source>
        <dbReference type="SAM" id="MobiDB-lite"/>
    </source>
</evidence>
<dbReference type="OrthoDB" id="3474822at2759"/>
<feature type="non-terminal residue" evidence="2">
    <location>
        <position position="200"/>
    </location>
</feature>
<feature type="region of interest" description="Disordered" evidence="1">
    <location>
        <begin position="102"/>
        <end position="135"/>
    </location>
</feature>
<name>A0A8H2VUN4_9HELO</name>
<evidence type="ECO:0000313" key="2">
    <source>
        <dbReference type="EMBL" id="CAD6444892.1"/>
    </source>
</evidence>
<evidence type="ECO:0000313" key="3">
    <source>
        <dbReference type="Proteomes" id="UP000624404"/>
    </source>
</evidence>
<organism evidence="2 3">
    <name type="scientific">Sclerotinia trifoliorum</name>
    <dbReference type="NCBI Taxonomy" id="28548"/>
    <lineage>
        <taxon>Eukaryota</taxon>
        <taxon>Fungi</taxon>
        <taxon>Dikarya</taxon>
        <taxon>Ascomycota</taxon>
        <taxon>Pezizomycotina</taxon>
        <taxon>Leotiomycetes</taxon>
        <taxon>Helotiales</taxon>
        <taxon>Sclerotiniaceae</taxon>
        <taxon>Sclerotinia</taxon>
    </lineage>
</organism>
<feature type="compositionally biased region" description="Polar residues" evidence="1">
    <location>
        <begin position="23"/>
        <end position="48"/>
    </location>
</feature>